<dbReference type="OrthoDB" id="435275at2759"/>
<dbReference type="PANTHER" id="PTHR14898">
    <property type="entry name" value="ENHANCER OF POLYCOMB"/>
    <property type="match status" value="1"/>
</dbReference>
<feature type="coiled-coil region" evidence="8">
    <location>
        <begin position="256"/>
        <end position="290"/>
    </location>
</feature>
<dbReference type="EMBL" id="KV453843">
    <property type="protein sequence ID" value="ODV89626.1"/>
    <property type="molecule type" value="Genomic_DNA"/>
</dbReference>
<evidence type="ECO:0000256" key="4">
    <source>
        <dbReference type="ARBA" id="ARBA00023163"/>
    </source>
</evidence>
<dbReference type="GO" id="GO:0035267">
    <property type="term" value="C:NuA4 histone acetyltransferase complex"/>
    <property type="evidence" value="ECO:0007669"/>
    <property type="project" value="InterPro"/>
</dbReference>
<evidence type="ECO:0000256" key="6">
    <source>
        <dbReference type="ARBA" id="ARBA00025513"/>
    </source>
</evidence>
<protein>
    <recommendedName>
        <fullName evidence="7">Enhancer of polycomb-like protein</fullName>
    </recommendedName>
</protein>
<reference evidence="11" key="1">
    <citation type="submission" date="2016-02" db="EMBL/GenBank/DDBJ databases">
        <title>Comparative genomics of biotechnologically important yeasts.</title>
        <authorList>
            <consortium name="DOE Joint Genome Institute"/>
            <person name="Riley R."/>
            <person name="Haridas S."/>
            <person name="Wolfe K.H."/>
            <person name="Lopes M.R."/>
            <person name="Hittinger C.T."/>
            <person name="Goker M."/>
            <person name="Salamov A."/>
            <person name="Wisecaver J."/>
            <person name="Long T.M."/>
            <person name="Aerts A.L."/>
            <person name="Barry K."/>
            <person name="Choi C."/>
            <person name="Clum A."/>
            <person name="Coughlan A.Y."/>
            <person name="Deshpande S."/>
            <person name="Douglass A.P."/>
            <person name="Hanson S.J."/>
            <person name="Klenk H.-P."/>
            <person name="Labutti K."/>
            <person name="Lapidus A."/>
            <person name="Lindquist E."/>
            <person name="Lipzen A."/>
            <person name="Meier-Kolthoff J.P."/>
            <person name="Ohm R.A."/>
            <person name="Otillar R.P."/>
            <person name="Pangilinan J."/>
            <person name="Peng Y."/>
            <person name="Rokas A."/>
            <person name="Rosa C.A."/>
            <person name="Scheuner C."/>
            <person name="Sibirny A.A."/>
            <person name="Slot J.C."/>
            <person name="Stielow J.B."/>
            <person name="Sun H."/>
            <person name="Kurtzman C.P."/>
            <person name="Blackwell M."/>
            <person name="Jeffries T.W."/>
            <person name="Grigoriev I.V."/>
        </authorList>
    </citation>
    <scope>NUCLEOTIDE SEQUENCE [LARGE SCALE GENOMIC DNA]</scope>
    <source>
        <strain evidence="11">NRRL Y-17796</strain>
    </source>
</reference>
<evidence type="ECO:0000259" key="9">
    <source>
        <dbReference type="Pfam" id="PF10513"/>
    </source>
</evidence>
<dbReference type="GO" id="GO:0005634">
    <property type="term" value="C:nucleus"/>
    <property type="evidence" value="ECO:0007669"/>
    <property type="project" value="UniProtKB-SubCell"/>
</dbReference>
<evidence type="ECO:0000256" key="8">
    <source>
        <dbReference type="SAM" id="Coils"/>
    </source>
</evidence>
<evidence type="ECO:0000256" key="7">
    <source>
        <dbReference type="RuleBase" id="RU361124"/>
    </source>
</evidence>
<evidence type="ECO:0000256" key="1">
    <source>
        <dbReference type="ARBA" id="ARBA00004123"/>
    </source>
</evidence>
<comment type="subcellular location">
    <subcellularLocation>
        <location evidence="1 7">Nucleus</location>
    </subcellularLocation>
</comment>
<dbReference type="GO" id="GO:0006357">
    <property type="term" value="P:regulation of transcription by RNA polymerase II"/>
    <property type="evidence" value="ECO:0007669"/>
    <property type="project" value="InterPro"/>
</dbReference>
<dbReference type="Proteomes" id="UP000095023">
    <property type="component" value="Unassembled WGS sequence"/>
</dbReference>
<dbReference type="Pfam" id="PF10513">
    <property type="entry name" value="EPL1"/>
    <property type="match status" value="1"/>
</dbReference>
<keyword evidence="3 7" id="KW-0805">Transcription regulation</keyword>
<sequence length="336" mass="39412">ARFRQRKISVKQSLQIIPQSEIADIDDEAQQRDVQPLETGVEKHEEEEVHLQQVINASQAAALGGKVENVYIPTRGCTKIPIEEYNKLYPDRFVEPASYIRFSSTVEDTSGVPYCMDEIDEEYYTKTFTSDPVCTRDVFEEIMYAFECLIDVKQPYLHLNPNEILPFESLRDEFGYDDDDEPLINDNHTFPYQITFGHIPASALLKLAEQIYTHWRARRIERNGKPITPSLRFEDVNDKDDSDPYVCFRRREVRQVRKTRRADAQASERLRRLRAEMEMAKNLVELVLKREQLRKESLIVELDVFQQRCRVKEVKRKLGIKGDDEDLVNHKKKKVV</sequence>
<keyword evidence="4 7" id="KW-0804">Transcription</keyword>
<dbReference type="InterPro" id="IPR019542">
    <property type="entry name" value="Enhancer_polycomb-like_N"/>
</dbReference>
<evidence type="ECO:0000256" key="2">
    <source>
        <dbReference type="ARBA" id="ARBA00008035"/>
    </source>
</evidence>
<gene>
    <name evidence="10" type="ORF">CANCADRAFT_16291</name>
</gene>
<organism evidence="10 11">
    <name type="scientific">Tortispora caseinolytica NRRL Y-17796</name>
    <dbReference type="NCBI Taxonomy" id="767744"/>
    <lineage>
        <taxon>Eukaryota</taxon>
        <taxon>Fungi</taxon>
        <taxon>Dikarya</taxon>
        <taxon>Ascomycota</taxon>
        <taxon>Saccharomycotina</taxon>
        <taxon>Trigonopsidomycetes</taxon>
        <taxon>Trigonopsidales</taxon>
        <taxon>Trigonopsidaceae</taxon>
        <taxon>Tortispora</taxon>
    </lineage>
</organism>
<accession>A0A1E4TCX8</accession>
<comment type="function">
    <text evidence="6">Component of the NuA4 histone acetyltransferase complex which is involved in transcriptional activation of selected genes principally by acetylation of nucleosomal histone H4 and H2A. The NuA4 complex is also involved in DNA repair. Involved in gene silencing by neighboring heterochromatin, blockage of the silencing spreading along the chromosome, and required for cell cycle progression through G2/M.</text>
</comment>
<keyword evidence="11" id="KW-1185">Reference proteome</keyword>
<keyword evidence="5 7" id="KW-0539">Nucleus</keyword>
<feature type="domain" description="Enhancer of polycomb-like N-terminal" evidence="9">
    <location>
        <begin position="4"/>
        <end position="147"/>
    </location>
</feature>
<evidence type="ECO:0000313" key="11">
    <source>
        <dbReference type="Proteomes" id="UP000095023"/>
    </source>
</evidence>
<keyword evidence="8" id="KW-0175">Coiled coil</keyword>
<comment type="similarity">
    <text evidence="2 7">Belongs to the enhancer of polycomb family.</text>
</comment>
<proteinExistence type="inferred from homology"/>
<feature type="non-terminal residue" evidence="10">
    <location>
        <position position="336"/>
    </location>
</feature>
<dbReference type="AlphaFoldDB" id="A0A1E4TCX8"/>
<dbReference type="InterPro" id="IPR024943">
    <property type="entry name" value="Enhancer_polycomb"/>
</dbReference>
<feature type="non-terminal residue" evidence="10">
    <location>
        <position position="1"/>
    </location>
</feature>
<evidence type="ECO:0000313" key="10">
    <source>
        <dbReference type="EMBL" id="ODV89626.1"/>
    </source>
</evidence>
<evidence type="ECO:0000256" key="3">
    <source>
        <dbReference type="ARBA" id="ARBA00023015"/>
    </source>
</evidence>
<evidence type="ECO:0000256" key="5">
    <source>
        <dbReference type="ARBA" id="ARBA00023242"/>
    </source>
</evidence>
<name>A0A1E4TCX8_9ASCO</name>